<comment type="caution">
    <text evidence="2">The sequence shown here is derived from an EMBL/GenBank/DDBJ whole genome shotgun (WGS) entry which is preliminary data.</text>
</comment>
<dbReference type="InterPro" id="IPR010982">
    <property type="entry name" value="Lambda_DNA-bd_dom_sf"/>
</dbReference>
<dbReference type="PROSITE" id="PS50943">
    <property type="entry name" value="HTH_CROC1"/>
    <property type="match status" value="1"/>
</dbReference>
<dbReference type="Pfam" id="PF01381">
    <property type="entry name" value="HTH_3"/>
    <property type="match status" value="1"/>
</dbReference>
<keyword evidence="3" id="KW-1185">Reference proteome</keyword>
<dbReference type="Gene3D" id="1.10.260.40">
    <property type="entry name" value="lambda repressor-like DNA-binding domains"/>
    <property type="match status" value="1"/>
</dbReference>
<accession>A0A8J7V2Q9</accession>
<dbReference type="EMBL" id="JAGMWN010000001">
    <property type="protein sequence ID" value="MBP5856024.1"/>
    <property type="molecule type" value="Genomic_DNA"/>
</dbReference>
<organism evidence="2 3">
    <name type="scientific">Marivibrio halodurans</name>
    <dbReference type="NCBI Taxonomy" id="2039722"/>
    <lineage>
        <taxon>Bacteria</taxon>
        <taxon>Pseudomonadati</taxon>
        <taxon>Pseudomonadota</taxon>
        <taxon>Alphaproteobacteria</taxon>
        <taxon>Rhodospirillales</taxon>
        <taxon>Rhodospirillaceae</taxon>
        <taxon>Marivibrio</taxon>
    </lineage>
</organism>
<dbReference type="GO" id="GO:0003677">
    <property type="term" value="F:DNA binding"/>
    <property type="evidence" value="ECO:0007669"/>
    <property type="project" value="InterPro"/>
</dbReference>
<dbReference type="SUPFAM" id="SSF47413">
    <property type="entry name" value="lambda repressor-like DNA-binding domains"/>
    <property type="match status" value="1"/>
</dbReference>
<dbReference type="InterPro" id="IPR001387">
    <property type="entry name" value="Cro/C1-type_HTH"/>
</dbReference>
<gene>
    <name evidence="2" type="ORF">KAJ83_03325</name>
</gene>
<dbReference type="SMART" id="SM00530">
    <property type="entry name" value="HTH_XRE"/>
    <property type="match status" value="1"/>
</dbReference>
<evidence type="ECO:0000313" key="2">
    <source>
        <dbReference type="EMBL" id="MBP5856024.1"/>
    </source>
</evidence>
<protein>
    <submittedName>
        <fullName evidence="2">Helix-turn-helix transcriptional regulator</fullName>
    </submittedName>
</protein>
<dbReference type="CDD" id="cd00093">
    <property type="entry name" value="HTH_XRE"/>
    <property type="match status" value="1"/>
</dbReference>
<sequence length="120" mass="12866">MAHPVDTAVGARVRELRIRAGVSQVELGRALGVSFQQVQKYEKGSNRMGASKLVLISKTLGVPVEALFDGIDGVDGATGDNHEALDKEASKIARDWARITDSKTRDTLRTVLHSLARAAA</sequence>
<feature type="domain" description="HTH cro/C1-type" evidence="1">
    <location>
        <begin position="13"/>
        <end position="67"/>
    </location>
</feature>
<evidence type="ECO:0000313" key="3">
    <source>
        <dbReference type="Proteomes" id="UP000672602"/>
    </source>
</evidence>
<dbReference type="Proteomes" id="UP000672602">
    <property type="component" value="Unassembled WGS sequence"/>
</dbReference>
<name>A0A8J7V2Q9_9PROT</name>
<evidence type="ECO:0000259" key="1">
    <source>
        <dbReference type="PROSITE" id="PS50943"/>
    </source>
</evidence>
<dbReference type="AlphaFoldDB" id="A0A8J7V2Q9"/>
<dbReference type="RefSeq" id="WP_210680577.1">
    <property type="nucleotide sequence ID" value="NZ_JAGMWN010000001.1"/>
</dbReference>
<proteinExistence type="predicted"/>
<reference evidence="2" key="1">
    <citation type="submission" date="2021-04" db="EMBL/GenBank/DDBJ databases">
        <authorList>
            <person name="Zhang D.-C."/>
        </authorList>
    </citation>
    <scope>NUCLEOTIDE SEQUENCE</scope>
    <source>
        <strain evidence="2">CGMCC 1.15697</strain>
    </source>
</reference>